<accession>A0ABY3NZ93</accession>
<proteinExistence type="predicted"/>
<sequence length="236" mass="27644">MKDITSNSLYDVHYGMHYNFTSPLEDDVFFSLIPERNIPETFSPIIDEENGLCIGYLNNSMSDIYDVYDYNGYYVTRMELPLEHPWFDPLDFVFVGALIFKAFRFGSFSFKALTQRGLFVELKSLLGEGIMNILRGRIKVGLSPEALKFTPAAAKHMEEPARYVPVYIQEKALRYGRRMPDLLRKSDLKTIRYEIGIRRSRYNKHLGSYENKDYTLEVIVNENNWTITHFAYKPLR</sequence>
<reference evidence="1 2" key="1">
    <citation type="submission" date="2019-08" db="EMBL/GenBank/DDBJ databases">
        <title>The draft genome of Lelliottia nimipressuralis strain CICC 24156.</title>
        <authorList>
            <person name="Wu W."/>
            <person name="Feng Y."/>
            <person name="Zong Z."/>
        </authorList>
    </citation>
    <scope>NUCLEOTIDE SEQUENCE [LARGE SCALE GENOMIC DNA]</scope>
    <source>
        <strain evidence="1 2">CICC 24156</strain>
    </source>
</reference>
<evidence type="ECO:0000313" key="2">
    <source>
        <dbReference type="Proteomes" id="UP000323910"/>
    </source>
</evidence>
<dbReference type="RefSeq" id="WP_129034768.1">
    <property type="nucleotide sequence ID" value="NZ_SDDX01000004.1"/>
</dbReference>
<dbReference type="Proteomes" id="UP000323910">
    <property type="component" value="Unassembled WGS sequence"/>
</dbReference>
<evidence type="ECO:0000313" key="1">
    <source>
        <dbReference type="EMBL" id="TYT31794.1"/>
    </source>
</evidence>
<protein>
    <submittedName>
        <fullName evidence="1">Uncharacterized protein</fullName>
    </submittedName>
</protein>
<comment type="caution">
    <text evidence="1">The sequence shown here is derived from an EMBL/GenBank/DDBJ whole genome shotgun (WGS) entry which is preliminary data.</text>
</comment>
<dbReference type="EMBL" id="VTFR01000008">
    <property type="protein sequence ID" value="TYT31794.1"/>
    <property type="molecule type" value="Genomic_DNA"/>
</dbReference>
<name>A0ABY3NZ93_9ENTR</name>
<organism evidence="1 2">
    <name type="scientific">Lelliottia nimipressuralis</name>
    <dbReference type="NCBI Taxonomy" id="69220"/>
    <lineage>
        <taxon>Bacteria</taxon>
        <taxon>Pseudomonadati</taxon>
        <taxon>Pseudomonadota</taxon>
        <taxon>Gammaproteobacteria</taxon>
        <taxon>Enterobacterales</taxon>
        <taxon>Enterobacteriaceae</taxon>
        <taxon>Lelliottia</taxon>
    </lineage>
</organism>
<gene>
    <name evidence="1" type="ORF">FZO59_17210</name>
</gene>
<keyword evidence="2" id="KW-1185">Reference proteome</keyword>